<keyword evidence="2" id="KW-1185">Reference proteome</keyword>
<organism evidence="1 2">
    <name type="scientific">Jimgerdemannia flammicorona</name>
    <dbReference type="NCBI Taxonomy" id="994334"/>
    <lineage>
        <taxon>Eukaryota</taxon>
        <taxon>Fungi</taxon>
        <taxon>Fungi incertae sedis</taxon>
        <taxon>Mucoromycota</taxon>
        <taxon>Mucoromycotina</taxon>
        <taxon>Endogonomycetes</taxon>
        <taxon>Endogonales</taxon>
        <taxon>Endogonaceae</taxon>
        <taxon>Jimgerdemannia</taxon>
    </lineage>
</organism>
<evidence type="ECO:0000313" key="1">
    <source>
        <dbReference type="EMBL" id="RUP45430.1"/>
    </source>
</evidence>
<sequence>MPRLKWLQLAKESRMSAVVSSTVPRRRGVVGGVVAVGEEAKRVGSTVVDGAVGNVRAIDGAEYIGGGVVHSAEAVGSGVVHGVEVVSSGVVHSAKAVRTAVVNTALVVGAGVVLVPTKPPNMSVVGWCSSLSVTIGEGIVDVTKEEASAVGKGAQYSGTGVVGVDAVGNTDVVGRVVAVDRGAKCVGPGAVEGVAVGEGVKNVGEGVVNVTGLTKDPTGEELGNRFQRNAILPYVPAIFYSSLNVALCERMT</sequence>
<gene>
    <name evidence="1" type="ORF">BC936DRAFT_148190</name>
</gene>
<protein>
    <submittedName>
        <fullName evidence="1">Uncharacterized protein</fullName>
    </submittedName>
</protein>
<comment type="caution">
    <text evidence="1">The sequence shown here is derived from an EMBL/GenBank/DDBJ whole genome shotgun (WGS) entry which is preliminary data.</text>
</comment>
<evidence type="ECO:0000313" key="2">
    <source>
        <dbReference type="Proteomes" id="UP000268093"/>
    </source>
</evidence>
<dbReference type="EMBL" id="RBNI01007298">
    <property type="protein sequence ID" value="RUP45430.1"/>
    <property type="molecule type" value="Genomic_DNA"/>
</dbReference>
<dbReference type="AlphaFoldDB" id="A0A433D3L3"/>
<proteinExistence type="predicted"/>
<name>A0A433D3L3_9FUNG</name>
<reference evidence="1 2" key="1">
    <citation type="journal article" date="2018" name="New Phytol.">
        <title>Phylogenomics of Endogonaceae and evolution of mycorrhizas within Mucoromycota.</title>
        <authorList>
            <person name="Chang Y."/>
            <person name="Desiro A."/>
            <person name="Na H."/>
            <person name="Sandor L."/>
            <person name="Lipzen A."/>
            <person name="Clum A."/>
            <person name="Barry K."/>
            <person name="Grigoriev I.V."/>
            <person name="Martin F.M."/>
            <person name="Stajich J.E."/>
            <person name="Smith M.E."/>
            <person name="Bonito G."/>
            <person name="Spatafora J.W."/>
        </authorList>
    </citation>
    <scope>NUCLEOTIDE SEQUENCE [LARGE SCALE GENOMIC DNA]</scope>
    <source>
        <strain evidence="1 2">GMNB39</strain>
    </source>
</reference>
<accession>A0A433D3L3</accession>
<dbReference type="Proteomes" id="UP000268093">
    <property type="component" value="Unassembled WGS sequence"/>
</dbReference>